<protein>
    <submittedName>
        <fullName evidence="1">Uncharacterized protein</fullName>
    </submittedName>
</protein>
<dbReference type="EMBL" id="MHOO01000009">
    <property type="protein sequence ID" value="OGZ64030.1"/>
    <property type="molecule type" value="Genomic_DNA"/>
</dbReference>
<comment type="caution">
    <text evidence="1">The sequence shown here is derived from an EMBL/GenBank/DDBJ whole genome shotgun (WGS) entry which is preliminary data.</text>
</comment>
<name>A0A1G2HP46_9BACT</name>
<proteinExistence type="predicted"/>
<gene>
    <name evidence="1" type="ORF">A2730_02950</name>
</gene>
<organism evidence="1 2">
    <name type="scientific">Candidatus Staskawiczbacteria bacterium RIFCSPHIGHO2_01_FULL_39_25</name>
    <dbReference type="NCBI Taxonomy" id="1802202"/>
    <lineage>
        <taxon>Bacteria</taxon>
        <taxon>Candidatus Staskawicziibacteriota</taxon>
    </lineage>
</organism>
<sequence>MADENVLVEISVASGSEQPLENPIKIKGSRNCSEALAKLLKIEKGASAIVRLANEARQEVNLLIDKEGKVSLLI</sequence>
<dbReference type="Proteomes" id="UP000176855">
    <property type="component" value="Unassembled WGS sequence"/>
</dbReference>
<dbReference type="AlphaFoldDB" id="A0A1G2HP46"/>
<dbReference type="STRING" id="1802202.A2730_02950"/>
<accession>A0A1G2HP46</accession>
<reference evidence="1 2" key="1">
    <citation type="journal article" date="2016" name="Nat. Commun.">
        <title>Thousands of microbial genomes shed light on interconnected biogeochemical processes in an aquifer system.</title>
        <authorList>
            <person name="Anantharaman K."/>
            <person name="Brown C.T."/>
            <person name="Hug L.A."/>
            <person name="Sharon I."/>
            <person name="Castelle C.J."/>
            <person name="Probst A.J."/>
            <person name="Thomas B.C."/>
            <person name="Singh A."/>
            <person name="Wilkins M.J."/>
            <person name="Karaoz U."/>
            <person name="Brodie E.L."/>
            <person name="Williams K.H."/>
            <person name="Hubbard S.S."/>
            <person name="Banfield J.F."/>
        </authorList>
    </citation>
    <scope>NUCLEOTIDE SEQUENCE [LARGE SCALE GENOMIC DNA]</scope>
</reference>
<evidence type="ECO:0000313" key="2">
    <source>
        <dbReference type="Proteomes" id="UP000176855"/>
    </source>
</evidence>
<evidence type="ECO:0000313" key="1">
    <source>
        <dbReference type="EMBL" id="OGZ64030.1"/>
    </source>
</evidence>